<accession>A0A914AT45</accession>
<feature type="signal peptide" evidence="2">
    <location>
        <begin position="1"/>
        <end position="25"/>
    </location>
</feature>
<dbReference type="InterPro" id="IPR050975">
    <property type="entry name" value="Sleep_regulator"/>
</dbReference>
<protein>
    <submittedName>
        <fullName evidence="3">Uncharacterized protein</fullName>
    </submittedName>
</protein>
<dbReference type="OMA" id="RYSHLEC"/>
<dbReference type="Gene3D" id="2.10.60.10">
    <property type="entry name" value="CD59"/>
    <property type="match status" value="1"/>
</dbReference>
<dbReference type="RefSeq" id="XP_038066942.1">
    <property type="nucleotide sequence ID" value="XM_038211014.1"/>
</dbReference>
<dbReference type="AlphaFoldDB" id="A0A914AT45"/>
<dbReference type="OrthoDB" id="6415465at2759"/>
<sequence>MKTPGLSMLLFACMLFVAGIGSCAALDCYTCSFPAGNCGDPFDPAGVSTMTCPSGNVCTAQKISSGGTELYSRSCTEPSGCTPGCITSPEAGTVCSYCCNEDLCNSRSIADAVEDILHCYLCAYSSDPSASNISSPACNDPFDPNGDGVVQFPCADGQCGVLTTNYMEQSTLNRLCISNSTFPGGAPLGVTPRISPVKPAALTTCATGDLLRAWRRRPARRPHRPPVPARPPSPPFCWFLWVCSWLCVRYSHLECLHP</sequence>
<evidence type="ECO:0000313" key="4">
    <source>
        <dbReference type="Proteomes" id="UP000887568"/>
    </source>
</evidence>
<evidence type="ECO:0000256" key="2">
    <source>
        <dbReference type="SAM" id="SignalP"/>
    </source>
</evidence>
<name>A0A914AT45_PATMI</name>
<dbReference type="EnsemblMetazoa" id="XM_038211014.1">
    <property type="protein sequence ID" value="XP_038066942.1"/>
    <property type="gene ID" value="LOC119736968"/>
</dbReference>
<dbReference type="InterPro" id="IPR045860">
    <property type="entry name" value="Snake_toxin-like_sf"/>
</dbReference>
<dbReference type="CDD" id="cd00117">
    <property type="entry name" value="TFP"/>
    <property type="match status" value="1"/>
</dbReference>
<organism evidence="3 4">
    <name type="scientific">Patiria miniata</name>
    <name type="common">Bat star</name>
    <name type="synonym">Asterina miniata</name>
    <dbReference type="NCBI Taxonomy" id="46514"/>
    <lineage>
        <taxon>Eukaryota</taxon>
        <taxon>Metazoa</taxon>
        <taxon>Echinodermata</taxon>
        <taxon>Eleutherozoa</taxon>
        <taxon>Asterozoa</taxon>
        <taxon>Asteroidea</taxon>
        <taxon>Valvatacea</taxon>
        <taxon>Valvatida</taxon>
        <taxon>Asterinidae</taxon>
        <taxon>Patiria</taxon>
    </lineage>
</organism>
<proteinExistence type="predicted"/>
<dbReference type="PANTHER" id="PTHR33562">
    <property type="entry name" value="ATILLA, ISOFORM B-RELATED-RELATED"/>
    <property type="match status" value="1"/>
</dbReference>
<feature type="chain" id="PRO_5036815116" evidence="2">
    <location>
        <begin position="26"/>
        <end position="258"/>
    </location>
</feature>
<reference evidence="3" key="1">
    <citation type="submission" date="2022-11" db="UniProtKB">
        <authorList>
            <consortium name="EnsemblMetazoa"/>
        </authorList>
    </citation>
    <scope>IDENTIFICATION</scope>
</reference>
<dbReference type="GeneID" id="119736968"/>
<evidence type="ECO:0000256" key="1">
    <source>
        <dbReference type="ARBA" id="ARBA00022729"/>
    </source>
</evidence>
<evidence type="ECO:0000313" key="3">
    <source>
        <dbReference type="EnsemblMetazoa" id="XP_038066942.1"/>
    </source>
</evidence>
<dbReference type="Proteomes" id="UP000887568">
    <property type="component" value="Unplaced"/>
</dbReference>
<dbReference type="SUPFAM" id="SSF57302">
    <property type="entry name" value="Snake toxin-like"/>
    <property type="match status" value="1"/>
</dbReference>
<dbReference type="PROSITE" id="PS51257">
    <property type="entry name" value="PROKAR_LIPOPROTEIN"/>
    <property type="match status" value="1"/>
</dbReference>
<keyword evidence="4" id="KW-1185">Reference proteome</keyword>
<keyword evidence="1 2" id="KW-0732">Signal</keyword>